<keyword evidence="1" id="KW-1133">Transmembrane helix</keyword>
<feature type="transmembrane region" description="Helical" evidence="1">
    <location>
        <begin position="71"/>
        <end position="89"/>
    </location>
</feature>
<accession>A0ABY4PF36</accession>
<reference evidence="2 3" key="1">
    <citation type="journal article" date="2022" name="Int. J. Syst. Evol. Microbiol.">
        <title>Apilactobacillus apisilvae sp. nov., Nicolia spurrieriana gen. nov. sp. nov., Bombilactobacillus folatiphilus sp. nov. and Bombilactobacillus thymidiniphilus sp. nov., four new lactic acid bacterial isolates from stingless bees Tetragonula carbonaria and Austroplebeia australis.</title>
        <authorList>
            <person name="Oliphant S.A."/>
            <person name="Watson-Haigh N.S."/>
            <person name="Sumby K.M."/>
            <person name="Gardner J."/>
            <person name="Groom S."/>
            <person name="Jiranek V."/>
        </authorList>
    </citation>
    <scope>NUCLEOTIDE SEQUENCE [LARGE SCALE GENOMIC DNA]</scope>
    <source>
        <strain evidence="2 3">SG4_A1</strain>
    </source>
</reference>
<sequence>MLYLIEIKRWLRSNKMLVLLLVFLSTGIVSPVLAYHANDILGWLSPSMSKSSLLINKVTIESVFESYFKNVTQMLLFIAVFIVSSMVLVSKNKAIRLFYLTRNNSFITLYFPKLLVSLLFLTIMVWLGGLFSIYMTWIYYSNLNFKNAIYMILFETMGVLFVTILGTCLAILLDSAFVASALIELLIIITTVINNIDWFKKWSFTGLLSPIKILQNNFSSYWLMIYTGLIVTFISIFIIAIRPKNKI</sequence>
<evidence type="ECO:0000313" key="3">
    <source>
        <dbReference type="Proteomes" id="UP000831947"/>
    </source>
</evidence>
<feature type="transmembrane region" description="Helical" evidence="1">
    <location>
        <begin position="179"/>
        <end position="199"/>
    </location>
</feature>
<evidence type="ECO:0000256" key="1">
    <source>
        <dbReference type="SAM" id="Phobius"/>
    </source>
</evidence>
<evidence type="ECO:0000313" key="2">
    <source>
        <dbReference type="EMBL" id="UQS84129.1"/>
    </source>
</evidence>
<dbReference type="RefSeq" id="WP_249513313.1">
    <property type="nucleotide sequence ID" value="NZ_CP093365.1"/>
</dbReference>
<dbReference type="Proteomes" id="UP000831947">
    <property type="component" value="Chromosome"/>
</dbReference>
<feature type="transmembrane region" description="Helical" evidence="1">
    <location>
        <begin position="110"/>
        <end position="137"/>
    </location>
</feature>
<protein>
    <recommendedName>
        <fullName evidence="4">ABC-2 type transport system permease protein</fullName>
    </recommendedName>
</protein>
<feature type="transmembrane region" description="Helical" evidence="1">
    <location>
        <begin position="219"/>
        <end position="241"/>
    </location>
</feature>
<organism evidence="2 3">
    <name type="scientific">Bombilactobacillus thymidiniphilus</name>
    <dbReference type="NCBI Taxonomy" id="2923363"/>
    <lineage>
        <taxon>Bacteria</taxon>
        <taxon>Bacillati</taxon>
        <taxon>Bacillota</taxon>
        <taxon>Bacilli</taxon>
        <taxon>Lactobacillales</taxon>
        <taxon>Lactobacillaceae</taxon>
        <taxon>Bombilactobacillus</taxon>
    </lineage>
</organism>
<keyword evidence="1" id="KW-0472">Membrane</keyword>
<dbReference type="EMBL" id="CP093365">
    <property type="protein sequence ID" value="UQS84129.1"/>
    <property type="molecule type" value="Genomic_DNA"/>
</dbReference>
<evidence type="ECO:0008006" key="4">
    <source>
        <dbReference type="Google" id="ProtNLM"/>
    </source>
</evidence>
<keyword evidence="1" id="KW-0812">Transmembrane</keyword>
<keyword evidence="3" id="KW-1185">Reference proteome</keyword>
<proteinExistence type="predicted"/>
<name>A0ABY4PF36_9LACO</name>
<gene>
    <name evidence="2" type="ORF">MOO47_02965</name>
</gene>
<feature type="transmembrane region" description="Helical" evidence="1">
    <location>
        <begin position="149"/>
        <end position="172"/>
    </location>
</feature>